<organism evidence="1 2">
    <name type="scientific">Streptomyces mirabilis</name>
    <dbReference type="NCBI Taxonomy" id="68239"/>
    <lineage>
        <taxon>Bacteria</taxon>
        <taxon>Bacillati</taxon>
        <taxon>Actinomycetota</taxon>
        <taxon>Actinomycetes</taxon>
        <taxon>Kitasatosporales</taxon>
        <taxon>Streptomycetaceae</taxon>
        <taxon>Streptomyces</taxon>
    </lineage>
</organism>
<evidence type="ECO:0000313" key="1">
    <source>
        <dbReference type="EMBL" id="SFG74741.1"/>
    </source>
</evidence>
<evidence type="ECO:0000313" key="2">
    <source>
        <dbReference type="Proteomes" id="UP000181942"/>
    </source>
</evidence>
<proteinExistence type="predicted"/>
<name>A0A1I2UJ22_9ACTN</name>
<accession>A0A1I2UJ22</accession>
<dbReference type="AlphaFoldDB" id="A0A1I2UJ22"/>
<protein>
    <submittedName>
        <fullName evidence="1">Zinc transporter, ZIP family</fullName>
    </submittedName>
</protein>
<sequence>MTVGGVDLHAVEAVDEPSGDGDHDVLRSQSQQVSEGLAIGNSAAQGELSLAVLLIIGFGLHNATEGFGIVAPLAAEGERPSWPTLLWPGLIGCGPTFLGTLIGQHLERHPVDRLLGLAAHSILYVVIELLAVARRTGLKTLTTRCIPLGLLLGFATDAVVTAAGA</sequence>
<dbReference type="EMBL" id="FONR01000027">
    <property type="protein sequence ID" value="SFG74741.1"/>
    <property type="molecule type" value="Genomic_DNA"/>
</dbReference>
<reference evidence="1 2" key="1">
    <citation type="submission" date="2016-10" db="EMBL/GenBank/DDBJ databases">
        <authorList>
            <person name="de Groot N.N."/>
        </authorList>
    </citation>
    <scope>NUCLEOTIDE SEQUENCE [LARGE SCALE GENOMIC DNA]</scope>
    <source>
        <strain evidence="1 2">OK461</strain>
    </source>
</reference>
<dbReference type="Proteomes" id="UP000181942">
    <property type="component" value="Unassembled WGS sequence"/>
</dbReference>
<gene>
    <name evidence="1" type="ORF">SAMN02787118_12797</name>
</gene>